<keyword evidence="1" id="KW-0732">Signal</keyword>
<organism evidence="3 4">
    <name type="scientific">Caenorhabditis elegans</name>
    <dbReference type="NCBI Taxonomy" id="6239"/>
    <lineage>
        <taxon>Eukaryota</taxon>
        <taxon>Metazoa</taxon>
        <taxon>Ecdysozoa</taxon>
        <taxon>Nematoda</taxon>
        <taxon>Chromadorea</taxon>
        <taxon>Rhabditida</taxon>
        <taxon>Rhabditina</taxon>
        <taxon>Rhabditomorpha</taxon>
        <taxon>Rhabditoidea</taxon>
        <taxon>Rhabditidae</taxon>
        <taxon>Peloderinae</taxon>
        <taxon>Caenorhabditis</taxon>
    </lineage>
</organism>
<keyword evidence="4" id="KW-1185">Reference proteome</keyword>
<accession>O62157</accession>
<dbReference type="PANTHER" id="PTHR47629">
    <property type="entry name" value="C-TYPE LECTIN-RELATED"/>
    <property type="match status" value="1"/>
</dbReference>
<dbReference type="EMBL" id="BX284605">
    <property type="protein sequence ID" value="CAB04099.3"/>
    <property type="molecule type" value="Genomic_DNA"/>
</dbReference>
<dbReference type="InterPro" id="IPR016187">
    <property type="entry name" value="CTDL_fold"/>
</dbReference>
<dbReference type="RefSeq" id="NP_001343577.1">
    <property type="nucleotide sequence ID" value="NM_001356786.1"/>
</dbReference>
<reference evidence="3 4" key="1">
    <citation type="journal article" date="1998" name="Science">
        <title>Genome sequence of the nematode C. elegans: a platform for investigating biology.</title>
        <authorList>
            <consortium name="The C. elegans sequencing consortium"/>
            <person name="Sulson J.E."/>
            <person name="Waterston R."/>
        </authorList>
    </citation>
    <scope>NUCLEOTIDE SEQUENCE [LARGE SCALE GENOMIC DNA]</scope>
    <source>
        <strain evidence="3 4">Bristol N2</strain>
    </source>
</reference>
<dbReference type="AGR" id="WB:WBGene00008703"/>
<dbReference type="CTD" id="184355"/>
<dbReference type="AlphaFoldDB" id="O62157"/>
<evidence type="ECO:0000313" key="3">
    <source>
        <dbReference type="EMBL" id="CAB04099.3"/>
    </source>
</evidence>
<feature type="chain" id="PRO_5013175457" evidence="1">
    <location>
        <begin position="21"/>
        <end position="344"/>
    </location>
</feature>
<feature type="signal peptide" evidence="1">
    <location>
        <begin position="1"/>
        <end position="20"/>
    </location>
</feature>
<dbReference type="SMART" id="SM00605">
    <property type="entry name" value="CW"/>
    <property type="match status" value="1"/>
</dbReference>
<dbReference type="eggNOG" id="KOG4297">
    <property type="taxonomic scope" value="Eukaryota"/>
</dbReference>
<evidence type="ECO:0000313" key="4">
    <source>
        <dbReference type="Proteomes" id="UP000001940"/>
    </source>
</evidence>
<gene>
    <name evidence="3 5" type="primary">clec-251</name>
    <name evidence="3" type="ORF">CELE_F11D11.8</name>
    <name evidence="5" type="ORF">F11D11.8</name>
</gene>
<proteinExistence type="predicted"/>
<dbReference type="InterPro" id="IPR006583">
    <property type="entry name" value="PAN-3_domain"/>
</dbReference>
<evidence type="ECO:0000259" key="2">
    <source>
        <dbReference type="SMART" id="SM00605"/>
    </source>
</evidence>
<dbReference type="PIR" id="T20781">
    <property type="entry name" value="T20781"/>
</dbReference>
<feature type="domain" description="PAN-3" evidence="2">
    <location>
        <begin position="5"/>
        <end position="129"/>
    </location>
</feature>
<dbReference type="KEGG" id="cel:CELE_F11D11.8"/>
<dbReference type="UCSC" id="F11D11.8">
    <property type="organism name" value="c. elegans"/>
</dbReference>
<dbReference type="HOGENOM" id="CLU_863914_0_0_1"/>
<sequence length="344" mass="38857">MIFLSSFFYFSVFLLPFTSCDVKMIKIFGKVTETTEPQAFDAVKDCIDECFEDSECLLAFFNSACFHYYVSDQSITVVETDRSEGSYVAFKTELPDATCPASYKDIKYSVTSDSGDIYSWKKTDAGWSYSQCREGWERFQKTEQVVWCVKVMVEQVTQQVAKDKCIEQGAVLAESGTFEECEWKQDTVATGDNMKNRQKRQALCVDSCLPLTQETEGQYGLTPSTNFYISYSTENGCMMAVITCVGGGATSFEYSIVSKKHVYIEYDSKELNVFKVQLSCYEYGWAAFTYTENAVQNNMISCDVDFQIPTTSTIATTTEASPSTSTESTSTPREPSCYHCYYKL</sequence>
<dbReference type="GeneID" id="184355"/>
<dbReference type="Proteomes" id="UP000001940">
    <property type="component" value="Chromosome V"/>
</dbReference>
<name>O62157_CAEEL</name>
<dbReference type="Pfam" id="PF08277">
    <property type="entry name" value="PAN_3"/>
    <property type="match status" value="1"/>
</dbReference>
<dbReference type="WormBase" id="F11D11.8">
    <property type="protein sequence ID" value="CE52134"/>
    <property type="gene ID" value="WBGene00008703"/>
    <property type="gene designation" value="clec-251"/>
</dbReference>
<dbReference type="InParanoid" id="O62157"/>
<dbReference type="PANTHER" id="PTHR47629:SF13">
    <property type="entry name" value="CW DOMAIN-CONTAINING PROTEIN-RELATED"/>
    <property type="match status" value="1"/>
</dbReference>
<evidence type="ECO:0000256" key="1">
    <source>
        <dbReference type="SAM" id="SignalP"/>
    </source>
</evidence>
<dbReference type="SUPFAM" id="SSF56436">
    <property type="entry name" value="C-type lectin-like"/>
    <property type="match status" value="1"/>
</dbReference>
<protein>
    <submittedName>
        <fullName evidence="3">PAN-3 domain-containing protein</fullName>
    </submittedName>
</protein>
<evidence type="ECO:0000313" key="5">
    <source>
        <dbReference type="WormBase" id="F11D11.8"/>
    </source>
</evidence>
<dbReference type="SMR" id="O62157"/>
<dbReference type="PaxDb" id="6239-F11D11.8"/>